<dbReference type="RefSeq" id="WP_126377805.1">
    <property type="nucleotide sequence ID" value="NZ_AP017378.1"/>
</dbReference>
<comment type="catalytic activity">
    <reaction evidence="6">
        <text>L-lysyl-[protein] + 3 S-adenosyl-L-methionine = N(6),N(6),N(6)-trimethyl-L-lysyl-[protein] + 3 S-adenosyl-L-homocysteine + 3 H(+)</text>
        <dbReference type="Rhea" id="RHEA:54192"/>
        <dbReference type="Rhea" id="RHEA-COMP:9752"/>
        <dbReference type="Rhea" id="RHEA-COMP:13826"/>
        <dbReference type="ChEBI" id="CHEBI:15378"/>
        <dbReference type="ChEBI" id="CHEBI:29969"/>
        <dbReference type="ChEBI" id="CHEBI:57856"/>
        <dbReference type="ChEBI" id="CHEBI:59789"/>
        <dbReference type="ChEBI" id="CHEBI:61961"/>
    </reaction>
</comment>
<comment type="similarity">
    <text evidence="1 6">Belongs to the methyltransferase superfamily. PrmA family.</text>
</comment>
<feature type="binding site" evidence="6">
    <location>
        <position position="177"/>
    </location>
    <ligand>
        <name>S-adenosyl-L-methionine</name>
        <dbReference type="ChEBI" id="CHEBI:59789"/>
    </ligand>
</feature>
<keyword evidence="2 6" id="KW-0963">Cytoplasm</keyword>
<dbReference type="PIRSF" id="PIRSF000401">
    <property type="entry name" value="RPL11_MTase"/>
    <property type="match status" value="1"/>
</dbReference>
<keyword evidence="8" id="KW-1185">Reference proteome</keyword>
<dbReference type="SUPFAM" id="SSF53335">
    <property type="entry name" value="S-adenosyl-L-methionine-dependent methyltransferases"/>
    <property type="match status" value="1"/>
</dbReference>
<dbReference type="Pfam" id="PF06325">
    <property type="entry name" value="PrmA"/>
    <property type="match status" value="1"/>
</dbReference>
<evidence type="ECO:0000313" key="7">
    <source>
        <dbReference type="EMBL" id="BBD08035.1"/>
    </source>
</evidence>
<comment type="subcellular location">
    <subcellularLocation>
        <location evidence="6">Cytoplasm</location>
    </subcellularLocation>
</comment>
<protein>
    <recommendedName>
        <fullName evidence="6">Ribosomal protein L11 methyltransferase</fullName>
        <shortName evidence="6">L11 Mtase</shortName>
        <ecNumber evidence="6">2.1.1.-</ecNumber>
    </recommendedName>
</protein>
<evidence type="ECO:0000313" key="8">
    <source>
        <dbReference type="Proteomes" id="UP000269883"/>
    </source>
</evidence>
<comment type="function">
    <text evidence="6">Methylates ribosomal protein L11.</text>
</comment>
<evidence type="ECO:0000256" key="3">
    <source>
        <dbReference type="ARBA" id="ARBA00022603"/>
    </source>
</evidence>
<feature type="binding site" evidence="6">
    <location>
        <position position="130"/>
    </location>
    <ligand>
        <name>S-adenosyl-L-methionine</name>
        <dbReference type="ChEBI" id="CHEBI:59789"/>
    </ligand>
</feature>
<name>A0A2Z6AXV5_9BACT</name>
<dbReference type="Proteomes" id="UP000269883">
    <property type="component" value="Chromosome"/>
</dbReference>
<gene>
    <name evidence="6 7" type="primary">prmA</name>
    <name evidence="7" type="ORF">DFE_1309</name>
</gene>
<evidence type="ECO:0000256" key="6">
    <source>
        <dbReference type="HAMAP-Rule" id="MF_00735"/>
    </source>
</evidence>
<dbReference type="PANTHER" id="PTHR43648">
    <property type="entry name" value="ELECTRON TRANSFER FLAVOPROTEIN BETA SUBUNIT LYSINE METHYLTRANSFERASE"/>
    <property type="match status" value="1"/>
</dbReference>
<evidence type="ECO:0000256" key="4">
    <source>
        <dbReference type="ARBA" id="ARBA00022679"/>
    </source>
</evidence>
<dbReference type="HAMAP" id="MF_00735">
    <property type="entry name" value="Methyltr_PrmA"/>
    <property type="match status" value="1"/>
</dbReference>
<feature type="binding site" evidence="6">
    <location>
        <position position="156"/>
    </location>
    <ligand>
        <name>S-adenosyl-L-methionine</name>
        <dbReference type="ChEBI" id="CHEBI:59789"/>
    </ligand>
</feature>
<dbReference type="AlphaFoldDB" id="A0A2Z6AXV5"/>
<dbReference type="GO" id="GO:0005737">
    <property type="term" value="C:cytoplasm"/>
    <property type="evidence" value="ECO:0007669"/>
    <property type="project" value="UniProtKB-SubCell"/>
</dbReference>
<dbReference type="InterPro" id="IPR004498">
    <property type="entry name" value="Ribosomal_PrmA_MeTrfase"/>
</dbReference>
<reference evidence="7 8" key="1">
    <citation type="journal article" date="2018" name="Sci. Adv.">
        <title>Multi-heme cytochromes provide a pathway for survival in energy-limited environments.</title>
        <authorList>
            <person name="Deng X."/>
            <person name="Dohmae N."/>
            <person name="Nealson K.H."/>
            <person name="Hashimoto K."/>
            <person name="Okamoto A."/>
        </authorList>
    </citation>
    <scope>NUCLEOTIDE SEQUENCE [LARGE SCALE GENOMIC DNA]</scope>
    <source>
        <strain evidence="7 8">IS5</strain>
    </source>
</reference>
<dbReference type="Gene3D" id="3.40.50.150">
    <property type="entry name" value="Vaccinia Virus protein VP39"/>
    <property type="match status" value="1"/>
</dbReference>
<organism evidence="7 8">
    <name type="scientific">Desulfovibrio ferrophilus</name>
    <dbReference type="NCBI Taxonomy" id="241368"/>
    <lineage>
        <taxon>Bacteria</taxon>
        <taxon>Pseudomonadati</taxon>
        <taxon>Thermodesulfobacteriota</taxon>
        <taxon>Desulfovibrionia</taxon>
        <taxon>Desulfovibrionales</taxon>
        <taxon>Desulfovibrionaceae</taxon>
        <taxon>Desulfovibrio</taxon>
    </lineage>
</organism>
<evidence type="ECO:0000256" key="2">
    <source>
        <dbReference type="ARBA" id="ARBA00022490"/>
    </source>
</evidence>
<accession>A0A2Z6AXV5</accession>
<dbReference type="EMBL" id="AP017378">
    <property type="protein sequence ID" value="BBD08035.1"/>
    <property type="molecule type" value="Genomic_DNA"/>
</dbReference>
<feature type="binding site" evidence="6">
    <location>
        <position position="221"/>
    </location>
    <ligand>
        <name>S-adenosyl-L-methionine</name>
        <dbReference type="ChEBI" id="CHEBI:59789"/>
    </ligand>
</feature>
<evidence type="ECO:0000256" key="1">
    <source>
        <dbReference type="ARBA" id="ARBA00009741"/>
    </source>
</evidence>
<keyword evidence="4 6" id="KW-0808">Transferase</keyword>
<keyword evidence="7" id="KW-0687">Ribonucleoprotein</keyword>
<keyword evidence="7" id="KW-0689">Ribosomal protein</keyword>
<keyword evidence="3 6" id="KW-0489">Methyltransferase</keyword>
<dbReference type="GO" id="GO:0016279">
    <property type="term" value="F:protein-lysine N-methyltransferase activity"/>
    <property type="evidence" value="ECO:0007669"/>
    <property type="project" value="RHEA"/>
</dbReference>
<keyword evidence="5 6" id="KW-0949">S-adenosyl-L-methionine</keyword>
<dbReference type="InterPro" id="IPR050078">
    <property type="entry name" value="Ribosomal_L11_MeTrfase_PrmA"/>
</dbReference>
<dbReference type="PANTHER" id="PTHR43648:SF1">
    <property type="entry name" value="ELECTRON TRANSFER FLAVOPROTEIN BETA SUBUNIT LYSINE METHYLTRANSFERASE"/>
    <property type="match status" value="1"/>
</dbReference>
<proteinExistence type="inferred from homology"/>
<evidence type="ECO:0000256" key="5">
    <source>
        <dbReference type="ARBA" id="ARBA00022691"/>
    </source>
</evidence>
<dbReference type="KEGG" id="dfl:DFE_1309"/>
<dbReference type="EC" id="2.1.1.-" evidence="6"/>
<dbReference type="InterPro" id="IPR029063">
    <property type="entry name" value="SAM-dependent_MTases_sf"/>
</dbReference>
<dbReference type="GO" id="GO:0032259">
    <property type="term" value="P:methylation"/>
    <property type="evidence" value="ECO:0007669"/>
    <property type="project" value="UniProtKB-KW"/>
</dbReference>
<dbReference type="GO" id="GO:0005840">
    <property type="term" value="C:ribosome"/>
    <property type="evidence" value="ECO:0007669"/>
    <property type="project" value="UniProtKB-KW"/>
</dbReference>
<sequence>MKDLLQIKASSPRALIDDVTLYLTENTPHGWQEDRTPDGKVLFTIYLEDTTTAEAIVQGLAAQLPEVSVQRDTVENQEWALAWREFFTPVNAGEVFTVLPPWLADEVPDGRIPILIEPKTAFGTGHHGTTALCLTALANLSSSGVVGNKGTFLDLGTGSGILGLGCCLLGLSGMGLDIDPLAIENAVENKTLNKIGDEFSLSVGSLDTLDLELTFELVLANILAGPLKSMAPALVKRVAPGGSLVLSGILNEQADSVIEKYQAQGLPEPRRESAGEWTALIWERLG</sequence>
<dbReference type="OrthoDB" id="9785995at2"/>